<evidence type="ECO:0000259" key="1">
    <source>
        <dbReference type="Pfam" id="PF01368"/>
    </source>
</evidence>
<protein>
    <submittedName>
        <fullName evidence="3">DHHA1 domain protein</fullName>
    </submittedName>
</protein>
<dbReference type="InterPro" id="IPR051319">
    <property type="entry name" value="Oligoribo/pAp-PDE_c-di-AMP_PDE"/>
</dbReference>
<dbReference type="InterPro" id="IPR038763">
    <property type="entry name" value="DHH_sf"/>
</dbReference>
<dbReference type="InterPro" id="IPR001667">
    <property type="entry name" value="DDH_dom"/>
</dbReference>
<dbReference type="SUPFAM" id="SSF64182">
    <property type="entry name" value="DHH phosphoesterases"/>
    <property type="match status" value="1"/>
</dbReference>
<feature type="domain" description="DDH" evidence="1">
    <location>
        <begin position="35"/>
        <end position="175"/>
    </location>
</feature>
<name>U2Q7C7_9BACL</name>
<sequence length="342" mass="39234">MSGIPKKLVERRIVMNKNYETLYEEIFLKIKESDKIIIHRHERPDPDAYGSQGAMYQIIKVNFPEKEVITVGKDSPSLCFLFENKEVTEEDYKDALVIITDTANFPRVDGKLFTKNNFLIKIDHHPPLDNYADINLVDTEVSSCSELIYNFYTYINKKYGIVLNDEAAKLLYLGIVGDTGRFLFPNTSADTLRVASELIKYNFNMSKLLDKMEIIDDNIMRFRAFIFDNYNVYHDGVAYLKITKEDMDKYKVDPGEVSTGVNLIRNLKGLYAWCFAIDEGNKVRVRLRSKGPIINTLAEKYAGGGHPMASGATVKNWAELDDLLDDLARLVSDYRKENEILD</sequence>
<proteinExistence type="predicted"/>
<gene>
    <name evidence="3" type="ORF">HMPREF1983_00717</name>
</gene>
<evidence type="ECO:0000313" key="4">
    <source>
        <dbReference type="Proteomes" id="UP000016637"/>
    </source>
</evidence>
<reference evidence="3 4" key="1">
    <citation type="submission" date="2013-08" db="EMBL/GenBank/DDBJ databases">
        <authorList>
            <person name="Weinstock G."/>
            <person name="Sodergren E."/>
            <person name="Wylie T."/>
            <person name="Fulton L."/>
            <person name="Fulton R."/>
            <person name="Fronick C."/>
            <person name="O'Laughlin M."/>
            <person name="Godfrey J."/>
            <person name="Miner T."/>
            <person name="Herter B."/>
            <person name="Appelbaum E."/>
            <person name="Cordes M."/>
            <person name="Lek S."/>
            <person name="Wollam A."/>
            <person name="Pepin K.H."/>
            <person name="Palsikar V.B."/>
            <person name="Mitreva M."/>
            <person name="Wilson R.K."/>
        </authorList>
    </citation>
    <scope>NUCLEOTIDE SEQUENCE [LARGE SCALE GENOMIC DNA]</scope>
    <source>
        <strain evidence="3 4">ATCC 700627</strain>
    </source>
</reference>
<evidence type="ECO:0000259" key="2">
    <source>
        <dbReference type="Pfam" id="PF02272"/>
    </source>
</evidence>
<comment type="caution">
    <text evidence="3">The sequence shown here is derived from an EMBL/GenBank/DDBJ whole genome shotgun (WGS) entry which is preliminary data.</text>
</comment>
<feature type="domain" description="DHHA1" evidence="2">
    <location>
        <begin position="237"/>
        <end position="332"/>
    </location>
</feature>
<dbReference type="Proteomes" id="UP000016637">
    <property type="component" value="Unassembled WGS sequence"/>
</dbReference>
<dbReference type="InterPro" id="IPR003156">
    <property type="entry name" value="DHHA1_dom"/>
</dbReference>
<dbReference type="Gene3D" id="3.10.310.30">
    <property type="match status" value="1"/>
</dbReference>
<dbReference type="Gene3D" id="3.90.1640.10">
    <property type="entry name" value="inorganic pyrophosphatase (n-terminal core)"/>
    <property type="match status" value="1"/>
</dbReference>
<dbReference type="PANTHER" id="PTHR47618:SF1">
    <property type="entry name" value="BIFUNCTIONAL OLIGORIBONUCLEASE AND PAP PHOSPHATASE NRNA"/>
    <property type="match status" value="1"/>
</dbReference>
<organism evidence="3 4">
    <name type="scientific">Gemella bergeri ATCC 700627</name>
    <dbReference type="NCBI Taxonomy" id="1321820"/>
    <lineage>
        <taxon>Bacteria</taxon>
        <taxon>Bacillati</taxon>
        <taxon>Bacillota</taxon>
        <taxon>Bacilli</taxon>
        <taxon>Bacillales</taxon>
        <taxon>Gemellaceae</taxon>
        <taxon>Gemella</taxon>
    </lineage>
</organism>
<dbReference type="HOGENOM" id="CLU_039720_1_0_9"/>
<keyword evidence="4" id="KW-1185">Reference proteome</keyword>
<dbReference type="PATRIC" id="fig|1321820.3.peg.701"/>
<dbReference type="EMBL" id="AWVP01000044">
    <property type="protein sequence ID" value="ERK58690.1"/>
    <property type="molecule type" value="Genomic_DNA"/>
</dbReference>
<dbReference type="eggNOG" id="COG0618">
    <property type="taxonomic scope" value="Bacteria"/>
</dbReference>
<dbReference type="AlphaFoldDB" id="U2Q7C7"/>
<dbReference type="GO" id="GO:0003676">
    <property type="term" value="F:nucleic acid binding"/>
    <property type="evidence" value="ECO:0007669"/>
    <property type="project" value="InterPro"/>
</dbReference>
<dbReference type="Pfam" id="PF02272">
    <property type="entry name" value="DHHA1"/>
    <property type="match status" value="1"/>
</dbReference>
<dbReference type="Pfam" id="PF01368">
    <property type="entry name" value="DHH"/>
    <property type="match status" value="1"/>
</dbReference>
<dbReference type="PANTHER" id="PTHR47618">
    <property type="entry name" value="BIFUNCTIONAL OLIGORIBONUCLEASE AND PAP PHOSPHATASE NRNA"/>
    <property type="match status" value="1"/>
</dbReference>
<accession>U2Q7C7</accession>
<evidence type="ECO:0000313" key="3">
    <source>
        <dbReference type="EMBL" id="ERK58690.1"/>
    </source>
</evidence>